<name>A0ABU6JB38_9BURK</name>
<evidence type="ECO:0000313" key="2">
    <source>
        <dbReference type="Proteomes" id="UP001352263"/>
    </source>
</evidence>
<organism evidence="1 2">
    <name type="scientific">Noviherbaspirillum album</name>
    <dbReference type="NCBI Taxonomy" id="3080276"/>
    <lineage>
        <taxon>Bacteria</taxon>
        <taxon>Pseudomonadati</taxon>
        <taxon>Pseudomonadota</taxon>
        <taxon>Betaproteobacteria</taxon>
        <taxon>Burkholderiales</taxon>
        <taxon>Oxalobacteraceae</taxon>
        <taxon>Noviherbaspirillum</taxon>
    </lineage>
</organism>
<keyword evidence="2" id="KW-1185">Reference proteome</keyword>
<gene>
    <name evidence="1" type="ORF">RY831_16990</name>
</gene>
<reference evidence="1 2" key="1">
    <citation type="submission" date="2023-10" db="EMBL/GenBank/DDBJ databases">
        <title>Noviherbaspirillum sp. CPCC 100848 genome assembly.</title>
        <authorList>
            <person name="Li X.Y."/>
            <person name="Fang X.M."/>
        </authorList>
    </citation>
    <scope>NUCLEOTIDE SEQUENCE [LARGE SCALE GENOMIC DNA]</scope>
    <source>
        <strain evidence="1 2">CPCC 100848</strain>
    </source>
</reference>
<accession>A0ABU6JB38</accession>
<dbReference type="RefSeq" id="WP_326507578.1">
    <property type="nucleotide sequence ID" value="NZ_JAWIIV010000014.1"/>
</dbReference>
<sequence>MDIEFGHLGNLDTRGTGWFLGHSDWTRESSGQGSPLRYMPMELRSHTLTMKWMAHVAGDPRGNGKPVSEGRTLSILVGTPGRFRLQFSRHAHFPEQDTVEHVLESVGHFSIWGAGIHHRYEVDADCTILTLRWIPEPITTIG</sequence>
<proteinExistence type="predicted"/>
<dbReference type="EMBL" id="JAWIIV010000014">
    <property type="protein sequence ID" value="MEC4720864.1"/>
    <property type="molecule type" value="Genomic_DNA"/>
</dbReference>
<protein>
    <submittedName>
        <fullName evidence="1">Uncharacterized protein</fullName>
    </submittedName>
</protein>
<evidence type="ECO:0000313" key="1">
    <source>
        <dbReference type="EMBL" id="MEC4720864.1"/>
    </source>
</evidence>
<dbReference type="Proteomes" id="UP001352263">
    <property type="component" value="Unassembled WGS sequence"/>
</dbReference>
<comment type="caution">
    <text evidence="1">The sequence shown here is derived from an EMBL/GenBank/DDBJ whole genome shotgun (WGS) entry which is preliminary data.</text>
</comment>